<name>A0A841TUW2_9BACL</name>
<accession>A0A841TUW2</accession>
<keyword evidence="4" id="KW-1185">Reference proteome</keyword>
<gene>
    <name evidence="3" type="ORF">H7B90_12970</name>
</gene>
<comment type="caution">
    <text evidence="3">The sequence shown here is derived from an EMBL/GenBank/DDBJ whole genome shotgun (WGS) entry which is preliminary data.</text>
</comment>
<dbReference type="RefSeq" id="WP_185136311.1">
    <property type="nucleotide sequence ID" value="NZ_JACJVR010000052.1"/>
</dbReference>
<evidence type="ECO:0000256" key="1">
    <source>
        <dbReference type="SAM" id="SignalP"/>
    </source>
</evidence>
<dbReference type="Gene3D" id="3.30.457.10">
    <property type="entry name" value="Copper amine oxidase-like, N-terminal domain"/>
    <property type="match status" value="1"/>
</dbReference>
<dbReference type="AlphaFoldDB" id="A0A841TUW2"/>
<proteinExistence type="predicted"/>
<evidence type="ECO:0000313" key="3">
    <source>
        <dbReference type="EMBL" id="MBB6692317.1"/>
    </source>
</evidence>
<dbReference type="InterPro" id="IPR012854">
    <property type="entry name" value="Cu_amine_oxidase-like_N"/>
</dbReference>
<feature type="signal peptide" evidence="1">
    <location>
        <begin position="1"/>
        <end position="24"/>
    </location>
</feature>
<sequence>MRKKGFLLAAVLASMIAAPASSYAADKIVIAQDKLNLSLEVLVNARRVAFPDMKPIRKDSRILVPLRFVSDKLGGKLSLKGNDITIVKGDRTVKLTIGAKVAVTNDEIVNLDVAANAINGRTMVPLRFISEALGEAVEWDVVNQYVWIGSKDVPHVSEVVKAEDVKKYEKYYVGDAKETLLTAIDWTPITKVMVVKPNDFPVEIGGKIYYRLNKAYDTKGNEFIRMTSNETFDIGRDLFLLRSGKTTYKREAAAKLQEKQKNISVQYQPVVDDRDFYLYHDKKYLDLKLSDVDYIAMYTKEKFSTLFKADF</sequence>
<dbReference type="Pfam" id="PF07833">
    <property type="entry name" value="Cu_amine_oxidN1"/>
    <property type="match status" value="1"/>
</dbReference>
<dbReference type="Proteomes" id="UP000553776">
    <property type="component" value="Unassembled WGS sequence"/>
</dbReference>
<organism evidence="3 4">
    <name type="scientific">Cohnella xylanilytica</name>
    <dbReference type="NCBI Taxonomy" id="557555"/>
    <lineage>
        <taxon>Bacteria</taxon>
        <taxon>Bacillati</taxon>
        <taxon>Bacillota</taxon>
        <taxon>Bacilli</taxon>
        <taxon>Bacillales</taxon>
        <taxon>Paenibacillaceae</taxon>
        <taxon>Cohnella</taxon>
    </lineage>
</organism>
<dbReference type="SUPFAM" id="SSF55383">
    <property type="entry name" value="Copper amine oxidase, domain N"/>
    <property type="match status" value="1"/>
</dbReference>
<reference evidence="3 4" key="1">
    <citation type="submission" date="2020-08" db="EMBL/GenBank/DDBJ databases">
        <title>Cohnella phylogeny.</title>
        <authorList>
            <person name="Dunlap C."/>
        </authorList>
    </citation>
    <scope>NUCLEOTIDE SEQUENCE [LARGE SCALE GENOMIC DNA]</scope>
    <source>
        <strain evidence="3 4">DSM 25239</strain>
    </source>
</reference>
<protein>
    <submittedName>
        <fullName evidence="3">Copper amine oxidase N-terminal domain-containing protein</fullName>
    </submittedName>
</protein>
<feature type="chain" id="PRO_5032340881" evidence="1">
    <location>
        <begin position="25"/>
        <end position="311"/>
    </location>
</feature>
<evidence type="ECO:0000313" key="4">
    <source>
        <dbReference type="Proteomes" id="UP000553776"/>
    </source>
</evidence>
<dbReference type="InterPro" id="IPR036582">
    <property type="entry name" value="Mao_N_sf"/>
</dbReference>
<feature type="domain" description="Copper amine oxidase-like N-terminal" evidence="2">
    <location>
        <begin position="43"/>
        <end position="144"/>
    </location>
</feature>
<keyword evidence="1" id="KW-0732">Signal</keyword>
<dbReference type="EMBL" id="JACJVR010000052">
    <property type="protein sequence ID" value="MBB6692317.1"/>
    <property type="molecule type" value="Genomic_DNA"/>
</dbReference>
<evidence type="ECO:0000259" key="2">
    <source>
        <dbReference type="Pfam" id="PF07833"/>
    </source>
</evidence>